<feature type="transmembrane region" description="Helical" evidence="7">
    <location>
        <begin position="20"/>
        <end position="42"/>
    </location>
</feature>
<evidence type="ECO:0000256" key="4">
    <source>
        <dbReference type="ARBA" id="ARBA00022692"/>
    </source>
</evidence>
<feature type="transmembrane region" description="Helical" evidence="7">
    <location>
        <begin position="112"/>
        <end position="133"/>
    </location>
</feature>
<comment type="caution">
    <text evidence="9">The sequence shown here is derived from an EMBL/GenBank/DDBJ whole genome shotgun (WGS) entry which is preliminary data.</text>
</comment>
<dbReference type="Proteomes" id="UP000177701">
    <property type="component" value="Unassembled WGS sequence"/>
</dbReference>
<evidence type="ECO:0000256" key="3">
    <source>
        <dbReference type="ARBA" id="ARBA00022475"/>
    </source>
</evidence>
<dbReference type="PROSITE" id="PS50928">
    <property type="entry name" value="ABC_TM1"/>
    <property type="match status" value="1"/>
</dbReference>
<feature type="transmembrane region" description="Helical" evidence="7">
    <location>
        <begin position="208"/>
        <end position="235"/>
    </location>
</feature>
<dbReference type="CDD" id="cd06261">
    <property type="entry name" value="TM_PBP2"/>
    <property type="match status" value="1"/>
</dbReference>
<evidence type="ECO:0000256" key="6">
    <source>
        <dbReference type="ARBA" id="ARBA00023136"/>
    </source>
</evidence>
<proteinExistence type="inferred from homology"/>
<dbReference type="PANTHER" id="PTHR30193:SF37">
    <property type="entry name" value="INNER MEMBRANE ABC TRANSPORTER PERMEASE PROTEIN YCJO"/>
    <property type="match status" value="1"/>
</dbReference>
<dbReference type="EMBL" id="MEYH01000102">
    <property type="protein sequence ID" value="OGD13721.1"/>
    <property type="molecule type" value="Genomic_DNA"/>
</dbReference>
<evidence type="ECO:0000256" key="2">
    <source>
        <dbReference type="ARBA" id="ARBA00022448"/>
    </source>
</evidence>
<dbReference type="InterPro" id="IPR000515">
    <property type="entry name" value="MetI-like"/>
</dbReference>
<dbReference type="GO" id="GO:0055085">
    <property type="term" value="P:transmembrane transport"/>
    <property type="evidence" value="ECO:0007669"/>
    <property type="project" value="InterPro"/>
</dbReference>
<evidence type="ECO:0000256" key="1">
    <source>
        <dbReference type="ARBA" id="ARBA00004651"/>
    </source>
</evidence>
<dbReference type="SUPFAM" id="SSF161098">
    <property type="entry name" value="MetI-like"/>
    <property type="match status" value="1"/>
</dbReference>
<reference evidence="9 10" key="1">
    <citation type="journal article" date="2016" name="Nat. Commun.">
        <title>Thousands of microbial genomes shed light on interconnected biogeochemical processes in an aquifer system.</title>
        <authorList>
            <person name="Anantharaman K."/>
            <person name="Brown C.T."/>
            <person name="Hug L.A."/>
            <person name="Sharon I."/>
            <person name="Castelle C.J."/>
            <person name="Probst A.J."/>
            <person name="Thomas B.C."/>
            <person name="Singh A."/>
            <person name="Wilkins M.J."/>
            <person name="Karaoz U."/>
            <person name="Brodie E.L."/>
            <person name="Williams K.H."/>
            <person name="Hubbard S.S."/>
            <person name="Banfield J.F."/>
        </authorList>
    </citation>
    <scope>NUCLEOTIDE SEQUENCE [LARGE SCALE GENOMIC DNA]</scope>
</reference>
<feature type="transmembrane region" description="Helical" evidence="7">
    <location>
        <begin position="275"/>
        <end position="295"/>
    </location>
</feature>
<feature type="domain" description="ABC transmembrane type-1" evidence="8">
    <location>
        <begin position="74"/>
        <end position="296"/>
    </location>
</feature>
<dbReference type="STRING" id="1797291.A2V47_00480"/>
<feature type="transmembrane region" description="Helical" evidence="7">
    <location>
        <begin position="78"/>
        <end position="100"/>
    </location>
</feature>
<evidence type="ECO:0000313" key="10">
    <source>
        <dbReference type="Proteomes" id="UP000177701"/>
    </source>
</evidence>
<dbReference type="GO" id="GO:0005886">
    <property type="term" value="C:plasma membrane"/>
    <property type="evidence" value="ECO:0007669"/>
    <property type="project" value="UniProtKB-SubCell"/>
</dbReference>
<organism evidence="9 10">
    <name type="scientific">Candidatus Sediminicultor quintus</name>
    <dbReference type="NCBI Taxonomy" id="1797291"/>
    <lineage>
        <taxon>Bacteria</taxon>
        <taxon>Pseudomonadati</taxon>
        <taxon>Atribacterota</taxon>
        <taxon>Candidatus Phoenicimicrobiia</taxon>
        <taxon>Candidatus Pheonicimicrobiales</taxon>
        <taxon>Candidatus Phoenicimicrobiaceae</taxon>
        <taxon>Candidatus Sediminicultor</taxon>
    </lineage>
</organism>
<sequence>MMGENTSGSFIKSKNRHGWLFVSLALILLGVFLFYPIVYSLYLSTTSSRGIVQKFVGFSNYARLFQDSMFILALKNTLIFFLIQVPIMLFLALILATILNDKTIKFRGFFRTAFFLPAVTSLIAYTILFKMMFSLDGFINGVLLNVHIIKSPIPWLLDPFWAKVTLIIALTWRWTGYNMIFYLSALQNISEEIYEAAKIDGADKVKQFFYITIPLLKPLILFTAIMSTIGTLQLFDEPMNLSQGGVTSATIGPGNSLLTLSVYVYNLCFKYMPNFGYAATVSYAIVLIVALLSIIQFKVMGDKK</sequence>
<keyword evidence="3" id="KW-1003">Cell membrane</keyword>
<comment type="similarity">
    <text evidence="7">Belongs to the binding-protein-dependent transport system permease family.</text>
</comment>
<evidence type="ECO:0000313" key="9">
    <source>
        <dbReference type="EMBL" id="OGD13721.1"/>
    </source>
</evidence>
<protein>
    <submittedName>
        <fullName evidence="9">Lactose ABC transporter permease</fullName>
    </submittedName>
</protein>
<evidence type="ECO:0000256" key="5">
    <source>
        <dbReference type="ARBA" id="ARBA00022989"/>
    </source>
</evidence>
<dbReference type="AlphaFoldDB" id="A0A1F5A587"/>
<gene>
    <name evidence="9" type="ORF">A2V47_00480</name>
</gene>
<accession>A0A1F5A587</accession>
<keyword evidence="6 7" id="KW-0472">Membrane</keyword>
<comment type="subcellular location">
    <subcellularLocation>
        <location evidence="1 7">Cell membrane</location>
        <topology evidence="1 7">Multi-pass membrane protein</topology>
    </subcellularLocation>
</comment>
<dbReference type="InterPro" id="IPR051393">
    <property type="entry name" value="ABC_transporter_permease"/>
</dbReference>
<evidence type="ECO:0000259" key="8">
    <source>
        <dbReference type="PROSITE" id="PS50928"/>
    </source>
</evidence>
<dbReference type="PANTHER" id="PTHR30193">
    <property type="entry name" value="ABC TRANSPORTER PERMEASE PROTEIN"/>
    <property type="match status" value="1"/>
</dbReference>
<keyword evidence="4 7" id="KW-0812">Transmembrane</keyword>
<keyword evidence="2 7" id="KW-0813">Transport</keyword>
<dbReference type="Gene3D" id="1.10.3720.10">
    <property type="entry name" value="MetI-like"/>
    <property type="match status" value="1"/>
</dbReference>
<name>A0A1F5A587_9BACT</name>
<dbReference type="InterPro" id="IPR035906">
    <property type="entry name" value="MetI-like_sf"/>
</dbReference>
<keyword evidence="5 7" id="KW-1133">Transmembrane helix</keyword>
<evidence type="ECO:0000256" key="7">
    <source>
        <dbReference type="RuleBase" id="RU363032"/>
    </source>
</evidence>
<dbReference type="Pfam" id="PF00528">
    <property type="entry name" value="BPD_transp_1"/>
    <property type="match status" value="1"/>
</dbReference>